<dbReference type="Proteomes" id="UP001303473">
    <property type="component" value="Unassembled WGS sequence"/>
</dbReference>
<feature type="region of interest" description="Disordered" evidence="2">
    <location>
        <begin position="1"/>
        <end position="47"/>
    </location>
</feature>
<keyword evidence="1" id="KW-0175">Coiled coil</keyword>
<evidence type="ECO:0000259" key="3">
    <source>
        <dbReference type="Pfam" id="PF00350"/>
    </source>
</evidence>
<evidence type="ECO:0000313" key="6">
    <source>
        <dbReference type="Proteomes" id="UP001303473"/>
    </source>
</evidence>
<dbReference type="Pfam" id="PF00350">
    <property type="entry name" value="Dynamin_N"/>
    <property type="match status" value="1"/>
</dbReference>
<dbReference type="AlphaFoldDB" id="A0AAN6S2Q4"/>
<evidence type="ECO:0000256" key="2">
    <source>
        <dbReference type="SAM" id="MobiDB-lite"/>
    </source>
</evidence>
<organism evidence="5 6">
    <name type="scientific">Diplogelasinospora grovesii</name>
    <dbReference type="NCBI Taxonomy" id="303347"/>
    <lineage>
        <taxon>Eukaryota</taxon>
        <taxon>Fungi</taxon>
        <taxon>Dikarya</taxon>
        <taxon>Ascomycota</taxon>
        <taxon>Pezizomycotina</taxon>
        <taxon>Sordariomycetes</taxon>
        <taxon>Sordariomycetidae</taxon>
        <taxon>Sordariales</taxon>
        <taxon>Diplogelasinosporaceae</taxon>
        <taxon>Diplogelasinospora</taxon>
    </lineage>
</organism>
<feature type="compositionally biased region" description="Low complexity" evidence="2">
    <location>
        <begin position="129"/>
        <end position="141"/>
    </location>
</feature>
<comment type="caution">
    <text evidence="5">The sequence shown here is derived from an EMBL/GenBank/DDBJ whole genome shotgun (WGS) entry which is preliminary data.</text>
</comment>
<name>A0AAN6S2Q4_9PEZI</name>
<feature type="region of interest" description="Disordered" evidence="2">
    <location>
        <begin position="107"/>
        <end position="153"/>
    </location>
</feature>
<dbReference type="SUPFAM" id="SSF52540">
    <property type="entry name" value="P-loop containing nucleoside triphosphate hydrolases"/>
    <property type="match status" value="1"/>
</dbReference>
<dbReference type="Pfam" id="PF24564">
    <property type="entry name" value="DUF7605"/>
    <property type="match status" value="1"/>
</dbReference>
<dbReference type="InterPro" id="IPR045063">
    <property type="entry name" value="Dynamin_N"/>
</dbReference>
<protein>
    <submittedName>
        <fullName evidence="5">Nuclear GTPase SLIP-GC</fullName>
    </submittedName>
</protein>
<evidence type="ECO:0000313" key="5">
    <source>
        <dbReference type="EMBL" id="KAK3937803.1"/>
    </source>
</evidence>
<gene>
    <name evidence="5" type="ORF">QBC46DRAFT_318975</name>
</gene>
<keyword evidence="6" id="KW-1185">Reference proteome</keyword>
<feature type="region of interest" description="Disordered" evidence="2">
    <location>
        <begin position="200"/>
        <end position="256"/>
    </location>
</feature>
<feature type="compositionally biased region" description="Low complexity" evidence="2">
    <location>
        <begin position="8"/>
        <end position="29"/>
    </location>
</feature>
<dbReference type="InterPro" id="IPR027417">
    <property type="entry name" value="P-loop_NTPase"/>
</dbReference>
<proteinExistence type="predicted"/>
<dbReference type="PANTHER" id="PTHR36681">
    <property type="entry name" value="NUCLEAR GTPASE, GERMINAL CENTER-ASSOCIATED, TANDEM DUPLICATE 3"/>
    <property type="match status" value="1"/>
</dbReference>
<dbReference type="EMBL" id="MU853845">
    <property type="protein sequence ID" value="KAK3937803.1"/>
    <property type="molecule type" value="Genomic_DNA"/>
</dbReference>
<accession>A0AAN6S2Q4</accession>
<dbReference type="InterPro" id="IPR056024">
    <property type="entry name" value="DUF7605"/>
</dbReference>
<feature type="domain" description="DUF7605" evidence="4">
    <location>
        <begin position="806"/>
        <end position="988"/>
    </location>
</feature>
<evidence type="ECO:0000259" key="4">
    <source>
        <dbReference type="Pfam" id="PF24564"/>
    </source>
</evidence>
<feature type="compositionally biased region" description="Basic and acidic residues" evidence="2">
    <location>
        <begin position="243"/>
        <end position="256"/>
    </location>
</feature>
<sequence>MTRSYRFAGRSSSHSRAASTGTSTAHSGTPPRDTSGEWPLRPLTPSTIPDFNFVSEAASSAILTPRWSSAFTFSASASAPPRPRSAFAFTASNGNPFLFQDLGSQEVDRPIPSTENGSAPSAQVVFPRPQSAQSATPSVSVSPPPPNSAIPSRQSLEGAVNEIGAGLRGIRLSNFASPSSPGLRMGDLAAALPSPAIPSPIPVPLLRPQDAARNSESPQPSASRRSTPRGRRSSSVNQTPYDVRNDEDPPRDRFHDPAFQQAFDNAKSLMSDLAGVLGSSNLRLHLQPDSAIHDLRERADKLAKFQCAPTRIVGLVGDSGVGKSSLLNSLLDFKGLARTSDSGAACTCVVTEYLYHDTDGFTVNIETFSQDELKKQFADMVHDYRHNRLHSADMELAEERRNWEKQADLACDYFSAMFRGRFNTSLLRSDKPEDQMVETLLAWAQEFGPANIKRSETTNSIGECTALLSHLTSEEGSAQGPAVWPYIKKISVFLKAHVLSKGLILVDLPGLHDLNAARRNITERYLLKCDEIFAVCCIGRATTDAGVMGVFELARQARLSNVGIICTRSDNTNATEAKRDFKDRATEIRRLIGEVDTVKRELTDMDERRKELEDIEEEDLWPEEEAEKNKIYQAIVKKRAVIENRKFELKRYIMTARNKFVTDNLAKMYKDKIPGGNLRVFCAGNIMYWDYRDVKPKEKALPFLQLSGIPAIRRHCMTMVSEGQLRVAIKYMRDDIPDVVSNVDLWVRSGAGSADAAHKQAVRKAVDELETRLRGDLLRNTSQINTLSGTFIKEFNERLYQWHRHRIDGWTKGAVKAGSGWSSWHHSIYSAFCANNGIHQTPKAGYHNWNEEAMSTMVQDLSEPWDEFRSTLVNHLIDTFTSVDKLFDWASNRVDELMDRYGDSVLLPLYQALTSRQHILTGAIESKCEEFEGHLSTLRTDALEGLETSFFARSMEDTYSRAKYESGTGSFARKKDIINGRLRENELFREWMRKFRNKLRELATTLQTDVQDVVLEQLDIIRGTLDIVRSDHAATESEEDPEFRTRVEEEVRRVNAAMEQVWAAAGLNPTVHPN</sequence>
<evidence type="ECO:0000256" key="1">
    <source>
        <dbReference type="SAM" id="Coils"/>
    </source>
</evidence>
<feature type="coiled-coil region" evidence="1">
    <location>
        <begin position="588"/>
        <end position="618"/>
    </location>
</feature>
<feature type="domain" description="Dynamin N-terminal" evidence="3">
    <location>
        <begin position="313"/>
        <end position="536"/>
    </location>
</feature>
<dbReference type="Gene3D" id="3.40.50.300">
    <property type="entry name" value="P-loop containing nucleotide triphosphate hydrolases"/>
    <property type="match status" value="1"/>
</dbReference>
<dbReference type="PANTHER" id="PTHR36681:SF3">
    <property type="entry name" value="NUCLEAR GTPASE, GERMINAL CENTER-ASSOCIATED, TANDEM DUPLICATE 3"/>
    <property type="match status" value="1"/>
</dbReference>
<reference evidence="6" key="1">
    <citation type="journal article" date="2023" name="Mol. Phylogenet. Evol.">
        <title>Genome-scale phylogeny and comparative genomics of the fungal order Sordariales.</title>
        <authorList>
            <person name="Hensen N."/>
            <person name="Bonometti L."/>
            <person name="Westerberg I."/>
            <person name="Brannstrom I.O."/>
            <person name="Guillou S."/>
            <person name="Cros-Aarteil S."/>
            <person name="Calhoun S."/>
            <person name="Haridas S."/>
            <person name="Kuo A."/>
            <person name="Mondo S."/>
            <person name="Pangilinan J."/>
            <person name="Riley R."/>
            <person name="LaButti K."/>
            <person name="Andreopoulos B."/>
            <person name="Lipzen A."/>
            <person name="Chen C."/>
            <person name="Yan M."/>
            <person name="Daum C."/>
            <person name="Ng V."/>
            <person name="Clum A."/>
            <person name="Steindorff A."/>
            <person name="Ohm R.A."/>
            <person name="Martin F."/>
            <person name="Silar P."/>
            <person name="Natvig D.O."/>
            <person name="Lalanne C."/>
            <person name="Gautier V."/>
            <person name="Ament-Velasquez S.L."/>
            <person name="Kruys A."/>
            <person name="Hutchinson M.I."/>
            <person name="Powell A.J."/>
            <person name="Barry K."/>
            <person name="Miller A.N."/>
            <person name="Grigoriev I.V."/>
            <person name="Debuchy R."/>
            <person name="Gladieux P."/>
            <person name="Hiltunen Thoren M."/>
            <person name="Johannesson H."/>
        </authorList>
    </citation>
    <scope>NUCLEOTIDE SEQUENCE [LARGE SCALE GENOMIC DNA]</scope>
    <source>
        <strain evidence="6">CBS 340.73</strain>
    </source>
</reference>